<gene>
    <name evidence="3" type="ORF">C5O19_03040</name>
</gene>
<evidence type="ECO:0000256" key="1">
    <source>
        <dbReference type="SAM" id="SignalP"/>
    </source>
</evidence>
<evidence type="ECO:0000313" key="3">
    <source>
        <dbReference type="EMBL" id="PQA58654.1"/>
    </source>
</evidence>
<feature type="domain" description="Secretion system C-terminal sorting" evidence="2">
    <location>
        <begin position="188"/>
        <end position="266"/>
    </location>
</feature>
<comment type="caution">
    <text evidence="3">The sequence shown here is derived from an EMBL/GenBank/DDBJ whole genome shotgun (WGS) entry which is preliminary data.</text>
</comment>
<dbReference type="NCBIfam" id="TIGR04183">
    <property type="entry name" value="Por_Secre_tail"/>
    <property type="match status" value="1"/>
</dbReference>
<dbReference type="InterPro" id="IPR026444">
    <property type="entry name" value="Secre_tail"/>
</dbReference>
<feature type="signal peptide" evidence="1">
    <location>
        <begin position="1"/>
        <end position="20"/>
    </location>
</feature>
<feature type="chain" id="PRO_5015782767" description="Secretion system C-terminal sorting domain-containing protein" evidence="1">
    <location>
        <begin position="21"/>
        <end position="267"/>
    </location>
</feature>
<dbReference type="Proteomes" id="UP000239590">
    <property type="component" value="Unassembled WGS sequence"/>
</dbReference>
<accession>A0A2S7ILP7</accession>
<dbReference type="RefSeq" id="WP_104709851.1">
    <property type="nucleotide sequence ID" value="NZ_PTRA01000001.1"/>
</dbReference>
<evidence type="ECO:0000313" key="4">
    <source>
        <dbReference type="Proteomes" id="UP000239590"/>
    </source>
</evidence>
<dbReference type="OrthoDB" id="963292at2"/>
<dbReference type="AlphaFoldDB" id="A0A2S7ILP7"/>
<evidence type="ECO:0000259" key="2">
    <source>
        <dbReference type="Pfam" id="PF18962"/>
    </source>
</evidence>
<name>A0A2S7ILP7_9BACT</name>
<organism evidence="3 4">
    <name type="scientific">Siphonobacter curvatus</name>
    <dbReference type="NCBI Taxonomy" id="2094562"/>
    <lineage>
        <taxon>Bacteria</taxon>
        <taxon>Pseudomonadati</taxon>
        <taxon>Bacteroidota</taxon>
        <taxon>Cytophagia</taxon>
        <taxon>Cytophagales</taxon>
        <taxon>Cytophagaceae</taxon>
        <taxon>Siphonobacter</taxon>
    </lineage>
</organism>
<keyword evidence="1" id="KW-0732">Signal</keyword>
<dbReference type="EMBL" id="PTRA01000001">
    <property type="protein sequence ID" value="PQA58654.1"/>
    <property type="molecule type" value="Genomic_DNA"/>
</dbReference>
<keyword evidence="4" id="KW-1185">Reference proteome</keyword>
<protein>
    <recommendedName>
        <fullName evidence="2">Secretion system C-terminal sorting domain-containing protein</fullName>
    </recommendedName>
</protein>
<sequence length="267" mass="30438">MRLPSLLVAVILVSAGTTFAQEKSTSKKEKEKLRLHYERSNGNYGHQIDRTFDTQEQLDRFVDSLNSIQSPGGRTRIIIGDEADVLNRLEKGDYQVQTFRTPKPPKAPKAPRTYRDDEPLARGEWQKFDQEMERFGRDMERWGKDFGEKFGNEFRYRAPQLKRQLNLAPQVLTWEGGSSSSTVRSLSVYPNRPFNQTLNLRFTSPAKGDVTILVTDVKGREVAKEVVKDFEGDFVGQITLTKKAEKGTFFVTVTQGEDGTVKRVVIE</sequence>
<proteinExistence type="predicted"/>
<reference evidence="4" key="1">
    <citation type="submission" date="2018-02" db="EMBL/GenBank/DDBJ databases">
        <title>Genome sequencing of Solimonas sp. HR-BB.</title>
        <authorList>
            <person name="Lee Y."/>
            <person name="Jeon C.O."/>
        </authorList>
    </citation>
    <scope>NUCLEOTIDE SEQUENCE [LARGE SCALE GENOMIC DNA]</scope>
    <source>
        <strain evidence="4">HR-U</strain>
    </source>
</reference>
<dbReference type="Pfam" id="PF18962">
    <property type="entry name" value="Por_Secre_tail"/>
    <property type="match status" value="1"/>
</dbReference>